<dbReference type="InterPro" id="IPR009612">
    <property type="entry name" value="IcmF-rel"/>
</dbReference>
<keyword evidence="1" id="KW-0472">Membrane</keyword>
<dbReference type="RefSeq" id="WP_203347562.1">
    <property type="nucleotide sequence ID" value="NZ_CANMIY010000005.1"/>
</dbReference>
<evidence type="ECO:0000256" key="1">
    <source>
        <dbReference type="SAM" id="Phobius"/>
    </source>
</evidence>
<evidence type="ECO:0000259" key="3">
    <source>
        <dbReference type="Pfam" id="PF06761"/>
    </source>
</evidence>
<dbReference type="Proteomes" id="UP000596337">
    <property type="component" value="Chromosome 2"/>
</dbReference>
<dbReference type="PANTHER" id="PTHR36153">
    <property type="entry name" value="INNER MEMBRANE PROTEIN-RELATED"/>
    <property type="match status" value="1"/>
</dbReference>
<feature type="transmembrane region" description="Helical" evidence="1">
    <location>
        <begin position="12"/>
        <end position="33"/>
    </location>
</feature>
<dbReference type="InterPro" id="IPR053156">
    <property type="entry name" value="T6SS_TssM-like"/>
</dbReference>
<dbReference type="Pfam" id="PF14331">
    <property type="entry name" value="IcmF-related_N"/>
    <property type="match status" value="1"/>
</dbReference>
<keyword evidence="1" id="KW-1133">Transmembrane helix</keyword>
<name>A0AA92LWN2_9VIBR</name>
<feature type="domain" description="IcmF-related" evidence="3">
    <location>
        <begin position="485"/>
        <end position="755"/>
    </location>
</feature>
<dbReference type="AlphaFoldDB" id="A0AA92LWN2"/>
<evidence type="ECO:0000313" key="6">
    <source>
        <dbReference type="EMBL" id="QRG85091.1"/>
    </source>
</evidence>
<reference evidence="6 7" key="1">
    <citation type="submission" date="2021-01" db="EMBL/GenBank/DDBJ databases">
        <title>Characterization of a novel blaVMB-2- harboring plasmid in Vibrio diabolicus.</title>
        <authorList>
            <person name="Liu M."/>
        </authorList>
    </citation>
    <scope>NUCLEOTIDE SEQUENCE [LARGE SCALE GENOMIC DNA]</scope>
    <source>
        <strain evidence="6 7">SLV18</strain>
    </source>
</reference>
<organism evidence="6 7">
    <name type="scientific">Vibrio diabolicus</name>
    <dbReference type="NCBI Taxonomy" id="50719"/>
    <lineage>
        <taxon>Bacteria</taxon>
        <taxon>Pseudomonadati</taxon>
        <taxon>Pseudomonadota</taxon>
        <taxon>Gammaproteobacteria</taxon>
        <taxon>Vibrionales</taxon>
        <taxon>Vibrionaceae</taxon>
        <taxon>Vibrio</taxon>
        <taxon>Vibrio diabolicus subgroup</taxon>
    </lineage>
</organism>
<proteinExistence type="predicted"/>
<dbReference type="InterPro" id="IPR025743">
    <property type="entry name" value="TssM1_N"/>
</dbReference>
<sequence>MFKQKLFRNPVVISTILTLLVAITITAIYLLFLKDADRLYLWLSLGVIAIFYVTFQFTLWLKKKNSAKAQNLETEEEALSMVIQPLLANSGKKPIYLMLGNKGSGRRQFLFNSSAIKPMDRTRTAKNDFFEWYESDSAVYIKPDQRLVFQEISSSDASLWNTFIEEVIRHRPRKPFSGCLFFIDFEFMIVSEPEQKEYTISSLLERLSTINSKTSSALPIYLIMSKLDKLDGFKEYMHFSSLKTRVEFLSIPLKEAKGVFSEYYRDSYRNLVKVLESNALDASANSTDIDEKQAILAFPKQFELCQSEVSYVLERLCDVNNGVYSLDIREIFFSSSLQGGRKYNLLAKSCSNYFNLPIIASEHTQLTETPYFSRFLIDSQILPESDFAGENKTYLRLIQRQSRLAILGSIILLAGGSYFFATTLDSNLHVMNQLLSIDDKSQAEHDARFSELLENATKAIEPSYGAWLKGSKALDEEILPLNISRLDQSTRIAYEALLKEVAQQLIPLIEKGYRLQLAQNQNAFTRALPLLKGYLMLNDPSKRDIRFLRHQTLQMMSDLSNQSDVVDQAMRYLDAYFRTQFAPIDINMDLVRATRRSLLANSNVDLVYAGILNEASSIDLGTLDLQRAVGFEFSNVFNTPIDSERLIVDKIYTSTGFSTFYRPRVDLMSQRVISDNWVLGLSQHVIPTNEEQEAFKEEVRKKYTDDYINNWRNALSELKVQNYDNVGDLTNAIDLISGPSSPMTTVLKQVYANTQFSPVGEKSALISKLDPKLAAAADSASDAVEEVVKPDYLLMQRVEQAFHLLNQLQVSETPNSPTPWDETVAALSRVRTYMKDIADAPDPQMAALAAAQHRMNSTEADPLIKLKQIAQKSPEPVRSWLLDVVQQSWSVMITESAKGIQTQWYSEIYTKFKEIGLGKYPFDLTATEEISIEDFELLFASGGLLDTFIQKNFAPFYDTNLWTPKQVDGETMPISPALLVQLRNYNVIRDTLINKSTNRVHIPFSARVLDLDSSAIRASLKIADTNMSYYHGPSRIREMAWPPQNGDFNISITLQDVTDEGRQHVLNKSGQWAIYRLLGDSTLTNTHNGSFVSDIKVSGRDLSLRITPLTQKNPFTLAELYNFTLPESIK</sequence>
<dbReference type="EMBL" id="CP069197">
    <property type="protein sequence ID" value="QRG85091.1"/>
    <property type="molecule type" value="Genomic_DNA"/>
</dbReference>
<dbReference type="Pfam" id="PF06761">
    <property type="entry name" value="IcmF-related"/>
    <property type="match status" value="1"/>
</dbReference>
<feature type="domain" description="Type VI secretion system component TssM1 helical" evidence="5">
    <location>
        <begin position="896"/>
        <end position="993"/>
    </location>
</feature>
<keyword evidence="1" id="KW-0812">Transmembrane</keyword>
<gene>
    <name evidence="6" type="primary">tssM</name>
    <name evidence="6" type="ORF">JOS67_23450</name>
</gene>
<feature type="domain" description="Type VI secretion system component TssM1 N-terminal" evidence="4">
    <location>
        <begin position="155"/>
        <end position="407"/>
    </location>
</feature>
<dbReference type="InterPro" id="IPR017731">
    <property type="entry name" value="TssM1-like"/>
</dbReference>
<evidence type="ECO:0000259" key="5">
    <source>
        <dbReference type="Pfam" id="PF21070"/>
    </source>
</evidence>
<dbReference type="Pfam" id="PF21070">
    <property type="entry name" value="IcmF_helical"/>
    <property type="match status" value="1"/>
</dbReference>
<feature type="domain" description="Type VI secretion system IcmF C-terminal" evidence="2">
    <location>
        <begin position="1004"/>
        <end position="1107"/>
    </location>
</feature>
<dbReference type="Pfam" id="PF06744">
    <property type="entry name" value="IcmF_C"/>
    <property type="match status" value="1"/>
</dbReference>
<dbReference type="PANTHER" id="PTHR36153:SF1">
    <property type="entry name" value="TYPE VI SECRETION SYSTEM COMPONENT TSSM1"/>
    <property type="match status" value="1"/>
</dbReference>
<feature type="transmembrane region" description="Helical" evidence="1">
    <location>
        <begin position="39"/>
        <end position="61"/>
    </location>
</feature>
<evidence type="ECO:0000259" key="4">
    <source>
        <dbReference type="Pfam" id="PF14331"/>
    </source>
</evidence>
<accession>A0AA92LWN2</accession>
<evidence type="ECO:0000313" key="7">
    <source>
        <dbReference type="Proteomes" id="UP000596337"/>
    </source>
</evidence>
<dbReference type="InterPro" id="IPR048677">
    <property type="entry name" value="TssM1_hel"/>
</dbReference>
<protein>
    <submittedName>
        <fullName evidence="6">Type VI secretion system membrane subunit TssM</fullName>
    </submittedName>
</protein>
<dbReference type="InterPro" id="IPR010623">
    <property type="entry name" value="IcmF_C"/>
</dbReference>
<evidence type="ECO:0000259" key="2">
    <source>
        <dbReference type="Pfam" id="PF06744"/>
    </source>
</evidence>
<dbReference type="NCBIfam" id="TIGR03348">
    <property type="entry name" value="VI_IcmF"/>
    <property type="match status" value="1"/>
</dbReference>